<accession>A0ABQ5ZWK5</accession>
<sequence length="143" mass="15744">MSRVTLEFPAPAIYSHPVRLRISDINYGNHLGHDTLVSLLHDARCGWLAEHGLTELTVDGKSLGWVVAELVVNYRAEAFYDDQLQVELAIGEIGSKGAEIYHRVVGKEGVEVAVAKVGVVFFDYTARKAAAVPENFIQLAKRP</sequence>
<evidence type="ECO:0000256" key="1">
    <source>
        <dbReference type="ARBA" id="ARBA00005953"/>
    </source>
</evidence>
<reference evidence="4" key="1">
    <citation type="journal article" date="2019" name="Int. J. Syst. Evol. Microbiol.">
        <title>The Global Catalogue of Microorganisms (GCM) 10K type strain sequencing project: providing services to taxonomists for standard genome sequencing and annotation.</title>
        <authorList>
            <consortium name="The Broad Institute Genomics Platform"/>
            <consortium name="The Broad Institute Genome Sequencing Center for Infectious Disease"/>
            <person name="Wu L."/>
            <person name="Ma J."/>
        </authorList>
    </citation>
    <scope>NUCLEOTIDE SEQUENCE [LARGE SCALE GENOMIC DNA]</scope>
    <source>
        <strain evidence="4">NBRC 100033</strain>
    </source>
</reference>
<dbReference type="CDD" id="cd00586">
    <property type="entry name" value="4HBT"/>
    <property type="match status" value="1"/>
</dbReference>
<dbReference type="EMBL" id="BSOR01000001">
    <property type="protein sequence ID" value="GLR62752.1"/>
    <property type="molecule type" value="Genomic_DNA"/>
</dbReference>
<protein>
    <submittedName>
        <fullName evidence="3">Esterase</fullName>
    </submittedName>
</protein>
<comment type="caution">
    <text evidence="3">The sequence shown here is derived from an EMBL/GenBank/DDBJ whole genome shotgun (WGS) entry which is preliminary data.</text>
</comment>
<evidence type="ECO:0000313" key="4">
    <source>
        <dbReference type="Proteomes" id="UP001156682"/>
    </source>
</evidence>
<dbReference type="PANTHER" id="PTHR31793">
    <property type="entry name" value="4-HYDROXYBENZOYL-COA THIOESTERASE FAMILY MEMBER"/>
    <property type="match status" value="1"/>
</dbReference>
<comment type="similarity">
    <text evidence="1">Belongs to the 4-hydroxybenzoyl-CoA thioesterase family.</text>
</comment>
<gene>
    <name evidence="3" type="ORF">GCM10007878_01870</name>
</gene>
<evidence type="ECO:0000256" key="2">
    <source>
        <dbReference type="ARBA" id="ARBA00022801"/>
    </source>
</evidence>
<keyword evidence="4" id="KW-1185">Reference proteome</keyword>
<proteinExistence type="inferred from homology"/>
<dbReference type="Gene3D" id="3.10.129.10">
    <property type="entry name" value="Hotdog Thioesterase"/>
    <property type="match status" value="1"/>
</dbReference>
<dbReference type="Pfam" id="PF13279">
    <property type="entry name" value="4HBT_2"/>
    <property type="match status" value="1"/>
</dbReference>
<evidence type="ECO:0000313" key="3">
    <source>
        <dbReference type="EMBL" id="GLR62752.1"/>
    </source>
</evidence>
<dbReference type="InterPro" id="IPR029069">
    <property type="entry name" value="HotDog_dom_sf"/>
</dbReference>
<dbReference type="Proteomes" id="UP001156682">
    <property type="component" value="Unassembled WGS sequence"/>
</dbReference>
<dbReference type="SUPFAM" id="SSF54637">
    <property type="entry name" value="Thioesterase/thiol ester dehydrase-isomerase"/>
    <property type="match status" value="1"/>
</dbReference>
<dbReference type="InterPro" id="IPR050563">
    <property type="entry name" value="4-hydroxybenzoyl-CoA_TE"/>
</dbReference>
<keyword evidence="2" id="KW-0378">Hydrolase</keyword>
<organism evidence="3 4">
    <name type="scientific">Marinospirillum insulare</name>
    <dbReference type="NCBI Taxonomy" id="217169"/>
    <lineage>
        <taxon>Bacteria</taxon>
        <taxon>Pseudomonadati</taxon>
        <taxon>Pseudomonadota</taxon>
        <taxon>Gammaproteobacteria</taxon>
        <taxon>Oceanospirillales</taxon>
        <taxon>Oceanospirillaceae</taxon>
        <taxon>Marinospirillum</taxon>
    </lineage>
</organism>
<name>A0ABQ5ZWK5_9GAMM</name>
<dbReference type="RefSeq" id="WP_027850177.1">
    <property type="nucleotide sequence ID" value="NZ_BSOR01000001.1"/>
</dbReference>
<dbReference type="PANTHER" id="PTHR31793:SF27">
    <property type="entry name" value="NOVEL THIOESTERASE SUPERFAMILY DOMAIN AND SAPOSIN A-TYPE DOMAIN CONTAINING PROTEIN (0610012H03RIK)"/>
    <property type="match status" value="1"/>
</dbReference>